<comment type="caution">
    <text evidence="2">The sequence shown here is derived from an EMBL/GenBank/DDBJ whole genome shotgun (WGS) entry which is preliminary data.</text>
</comment>
<name>A0ABV7Y7K2_9ACTN</name>
<feature type="transmembrane region" description="Helical" evidence="1">
    <location>
        <begin position="21"/>
        <end position="43"/>
    </location>
</feature>
<gene>
    <name evidence="2" type="ORF">ACFOUW_07825</name>
</gene>
<evidence type="ECO:0000313" key="3">
    <source>
        <dbReference type="Proteomes" id="UP001595699"/>
    </source>
</evidence>
<accession>A0ABV7Y7K2</accession>
<organism evidence="2 3">
    <name type="scientific">Tenggerimyces flavus</name>
    <dbReference type="NCBI Taxonomy" id="1708749"/>
    <lineage>
        <taxon>Bacteria</taxon>
        <taxon>Bacillati</taxon>
        <taxon>Actinomycetota</taxon>
        <taxon>Actinomycetes</taxon>
        <taxon>Propionibacteriales</taxon>
        <taxon>Nocardioidaceae</taxon>
        <taxon>Tenggerimyces</taxon>
    </lineage>
</organism>
<feature type="transmembrane region" description="Helical" evidence="1">
    <location>
        <begin position="58"/>
        <end position="75"/>
    </location>
</feature>
<evidence type="ECO:0000313" key="2">
    <source>
        <dbReference type="EMBL" id="MFC3760743.1"/>
    </source>
</evidence>
<protein>
    <submittedName>
        <fullName evidence="2">Uncharacterized protein</fullName>
    </submittedName>
</protein>
<keyword evidence="1" id="KW-0812">Transmembrane</keyword>
<dbReference type="Proteomes" id="UP001595699">
    <property type="component" value="Unassembled WGS sequence"/>
</dbReference>
<dbReference type="RefSeq" id="WP_205116995.1">
    <property type="nucleotide sequence ID" value="NZ_JAFBCM010000001.1"/>
</dbReference>
<evidence type="ECO:0000256" key="1">
    <source>
        <dbReference type="SAM" id="Phobius"/>
    </source>
</evidence>
<keyword evidence="1" id="KW-0472">Membrane</keyword>
<sequence>MTTASGQGNQPRPPGRRWLDVLEILTVAAVVLGGIVIAVLDMFDVLDPTSAGGLREKIPAITLLLLGLVGGQLAFERYRQLRNLQENLDTNQQQLDTVAKTVQQLGPKLEQVRDSVAIQPGDARFDSALREVSLGLQSALKIDNDVFSKMIFRHLAGFRDRVSEWRDGTFRTRGEEYHRLLLDLYRSAQTNVVSTSASAYQATWRSTLGDRLLAAHATGKAKVERIFVYNRREEITQDAVEEMRRQSRVRNVSIYVYIKDADPFFRFPADVSDDFTMVDDGEVIGTTLTFGDENKLTAAWYFRNPQQARKFKEIVDALRSGSKSLAAFEAEAQAQAGEGEEP</sequence>
<keyword evidence="1" id="KW-1133">Transmembrane helix</keyword>
<keyword evidence="3" id="KW-1185">Reference proteome</keyword>
<reference evidence="3" key="1">
    <citation type="journal article" date="2019" name="Int. J. Syst. Evol. Microbiol.">
        <title>The Global Catalogue of Microorganisms (GCM) 10K type strain sequencing project: providing services to taxonomists for standard genome sequencing and annotation.</title>
        <authorList>
            <consortium name="The Broad Institute Genomics Platform"/>
            <consortium name="The Broad Institute Genome Sequencing Center for Infectious Disease"/>
            <person name="Wu L."/>
            <person name="Ma J."/>
        </authorList>
    </citation>
    <scope>NUCLEOTIDE SEQUENCE [LARGE SCALE GENOMIC DNA]</scope>
    <source>
        <strain evidence="3">CGMCC 4.7241</strain>
    </source>
</reference>
<proteinExistence type="predicted"/>
<dbReference type="EMBL" id="JBHRZH010000006">
    <property type="protein sequence ID" value="MFC3760743.1"/>
    <property type="molecule type" value="Genomic_DNA"/>
</dbReference>